<organism evidence="10 11">
    <name type="scientific">Halobacillus campisalis</name>
    <dbReference type="NCBI Taxonomy" id="435909"/>
    <lineage>
        <taxon>Bacteria</taxon>
        <taxon>Bacillati</taxon>
        <taxon>Bacillota</taxon>
        <taxon>Bacilli</taxon>
        <taxon>Bacillales</taxon>
        <taxon>Bacillaceae</taxon>
        <taxon>Halobacillus</taxon>
    </lineage>
</organism>
<feature type="transmembrane region" description="Helical" evidence="8">
    <location>
        <begin position="30"/>
        <end position="47"/>
    </location>
</feature>
<dbReference type="Pfam" id="PF01040">
    <property type="entry name" value="UbiA"/>
    <property type="match status" value="1"/>
</dbReference>
<dbReference type="InterPro" id="IPR000537">
    <property type="entry name" value="UbiA_prenyltransferase"/>
</dbReference>
<evidence type="ECO:0000256" key="2">
    <source>
        <dbReference type="ARBA" id="ARBA00022428"/>
    </source>
</evidence>
<evidence type="ECO:0000256" key="8">
    <source>
        <dbReference type="HAMAP-Rule" id="MF_01937"/>
    </source>
</evidence>
<feature type="transmembrane region" description="Helical" evidence="8">
    <location>
        <begin position="232"/>
        <end position="256"/>
    </location>
</feature>
<evidence type="ECO:0000256" key="9">
    <source>
        <dbReference type="NCBIfam" id="TIGR00751"/>
    </source>
</evidence>
<protein>
    <recommendedName>
        <fullName evidence="8 9">1,4-dihydroxy-2-naphthoate octaprenyltransferase</fullName>
        <shortName evidence="8">DHNA-octaprenyltransferase</shortName>
        <ecNumber evidence="8 9">2.5.1.74</ecNumber>
    </recommendedName>
</protein>
<dbReference type="PANTHER" id="PTHR13929:SF0">
    <property type="entry name" value="UBIA PRENYLTRANSFERASE DOMAIN-CONTAINING PROTEIN 1"/>
    <property type="match status" value="1"/>
</dbReference>
<keyword evidence="11" id="KW-1185">Reference proteome</keyword>
<dbReference type="GO" id="GO:0046428">
    <property type="term" value="F:1,4-dihydroxy-2-naphthoate polyprenyltransferase activity"/>
    <property type="evidence" value="ECO:0007669"/>
    <property type="project" value="UniProtKB-EC"/>
</dbReference>
<dbReference type="Proteomes" id="UP001596494">
    <property type="component" value="Unassembled WGS sequence"/>
</dbReference>
<evidence type="ECO:0000256" key="4">
    <source>
        <dbReference type="ARBA" id="ARBA00022679"/>
    </source>
</evidence>
<evidence type="ECO:0000313" key="11">
    <source>
        <dbReference type="Proteomes" id="UP001596494"/>
    </source>
</evidence>
<evidence type="ECO:0000256" key="7">
    <source>
        <dbReference type="ARBA" id="ARBA00023136"/>
    </source>
</evidence>
<keyword evidence="3 8" id="KW-1003">Cell membrane</keyword>
<feature type="transmembrane region" description="Helical" evidence="8">
    <location>
        <begin position="295"/>
        <end position="313"/>
    </location>
</feature>
<evidence type="ECO:0000256" key="5">
    <source>
        <dbReference type="ARBA" id="ARBA00022692"/>
    </source>
</evidence>
<keyword evidence="6 8" id="KW-1133">Transmembrane helix</keyword>
<dbReference type="Gene3D" id="1.10.357.140">
    <property type="entry name" value="UbiA prenyltransferase"/>
    <property type="match status" value="1"/>
</dbReference>
<proteinExistence type="inferred from homology"/>
<comment type="pathway">
    <text evidence="8">Quinol/quinone metabolism; menaquinone biosynthesis; menaquinol from 1,4-dihydroxy-2-naphthoate: step 1/2.</text>
</comment>
<keyword evidence="5 8" id="KW-0812">Transmembrane</keyword>
<feature type="transmembrane region" description="Helical" evidence="8">
    <location>
        <begin position="53"/>
        <end position="73"/>
    </location>
</feature>
<evidence type="ECO:0000256" key="1">
    <source>
        <dbReference type="ARBA" id="ARBA00004141"/>
    </source>
</evidence>
<comment type="similarity">
    <text evidence="8">Belongs to the MenA family. Type 1 subfamily.</text>
</comment>
<sequence length="315" mass="34346">MSTLPKQNMKASLNEQGGFQVWWRLLRPHTLTAAFVPVFIGSMLAALQAPIHIGLFAAMLIASILIQAATNMFNEYFDYVRGLDNENSVGIGGTIVRDGISPVIVKTLAYSFLGIATLLGVYICASSSWWIALIGIISMLFGYLYTGGPYPIAYTPFGEITAGIFMGTVIISISYYIQMLSISWTVIIVSIPVAIFIGAILLANNIRDRVGDAENGRKTIAILLGHEGSIRFLTVIFSIAYSLTILFIMLGILPVWSLITFLSIRKATNAVKGFTGKKQPLEMMPAMKATAQTNTIYGFLLGLSLLIQLFIPLTL</sequence>
<reference evidence="11" key="1">
    <citation type="journal article" date="2019" name="Int. J. Syst. Evol. Microbiol.">
        <title>The Global Catalogue of Microorganisms (GCM) 10K type strain sequencing project: providing services to taxonomists for standard genome sequencing and annotation.</title>
        <authorList>
            <consortium name="The Broad Institute Genomics Platform"/>
            <consortium name="The Broad Institute Genome Sequencing Center for Infectious Disease"/>
            <person name="Wu L."/>
            <person name="Ma J."/>
        </authorList>
    </citation>
    <scope>NUCLEOTIDE SEQUENCE [LARGE SCALE GENOMIC DNA]</scope>
    <source>
        <strain evidence="11">CCUG 73951</strain>
    </source>
</reference>
<dbReference type="CDD" id="cd13962">
    <property type="entry name" value="PT_UbiA_UBIAD1"/>
    <property type="match status" value="1"/>
</dbReference>
<dbReference type="PANTHER" id="PTHR13929">
    <property type="entry name" value="1,4-DIHYDROXY-2-NAPHTHOATE OCTAPRENYLTRANSFERASE"/>
    <property type="match status" value="1"/>
</dbReference>
<comment type="caution">
    <text evidence="10">The sequence shown here is derived from an EMBL/GenBank/DDBJ whole genome shotgun (WGS) entry which is preliminary data.</text>
</comment>
<dbReference type="EMBL" id="JBHTBY010000013">
    <property type="protein sequence ID" value="MFC7322139.1"/>
    <property type="molecule type" value="Genomic_DNA"/>
</dbReference>
<comment type="function">
    <text evidence="8">Conversion of 1,4-dihydroxy-2-naphthoate (DHNA) to demethylmenaquinone (DMK).</text>
</comment>
<dbReference type="InterPro" id="IPR026046">
    <property type="entry name" value="UBIAD1"/>
</dbReference>
<comment type="subcellular location">
    <subcellularLocation>
        <location evidence="8">Cell membrane</location>
        <topology evidence="8">Multi-pass membrane protein</topology>
    </subcellularLocation>
    <subcellularLocation>
        <location evidence="1">Membrane</location>
        <topology evidence="1">Multi-pass membrane protein</topology>
    </subcellularLocation>
</comment>
<gene>
    <name evidence="8" type="primary">menA</name>
    <name evidence="10" type="ORF">ACFQMN_14785</name>
</gene>
<evidence type="ECO:0000256" key="3">
    <source>
        <dbReference type="ARBA" id="ARBA00022475"/>
    </source>
</evidence>
<keyword evidence="4 8" id="KW-0808">Transferase</keyword>
<keyword evidence="2 8" id="KW-0474">Menaquinone biosynthesis</keyword>
<feature type="transmembrane region" description="Helical" evidence="8">
    <location>
        <begin position="157"/>
        <end position="177"/>
    </location>
</feature>
<dbReference type="InterPro" id="IPR004657">
    <property type="entry name" value="MenA"/>
</dbReference>
<dbReference type="HAMAP" id="MF_01937">
    <property type="entry name" value="MenA_1"/>
    <property type="match status" value="1"/>
</dbReference>
<dbReference type="RefSeq" id="WP_289216004.1">
    <property type="nucleotide sequence ID" value="NZ_JAPVRC010000004.1"/>
</dbReference>
<feature type="transmembrane region" description="Helical" evidence="8">
    <location>
        <begin position="183"/>
        <end position="203"/>
    </location>
</feature>
<dbReference type="NCBIfam" id="TIGR00751">
    <property type="entry name" value="menA"/>
    <property type="match status" value="1"/>
</dbReference>
<dbReference type="EC" id="2.5.1.74" evidence="8 9"/>
<accession>A0ABW2K7P1</accession>
<comment type="catalytic activity">
    <reaction evidence="8">
        <text>an all-trans-polyprenyl diphosphate + 1,4-dihydroxy-2-naphthoate + H(+) = a 2-demethylmenaquinol + CO2 + diphosphate</text>
        <dbReference type="Rhea" id="RHEA:26478"/>
        <dbReference type="Rhea" id="RHEA-COMP:9563"/>
        <dbReference type="Rhea" id="RHEA-COMP:9564"/>
        <dbReference type="ChEBI" id="CHEBI:11173"/>
        <dbReference type="ChEBI" id="CHEBI:15378"/>
        <dbReference type="ChEBI" id="CHEBI:16526"/>
        <dbReference type="ChEBI" id="CHEBI:33019"/>
        <dbReference type="ChEBI" id="CHEBI:55437"/>
        <dbReference type="ChEBI" id="CHEBI:58914"/>
        <dbReference type="EC" id="2.5.1.74"/>
    </reaction>
</comment>
<dbReference type="NCBIfam" id="NF004749">
    <property type="entry name" value="PRK06080.1-1"/>
    <property type="match status" value="1"/>
</dbReference>
<evidence type="ECO:0000313" key="10">
    <source>
        <dbReference type="EMBL" id="MFC7322139.1"/>
    </source>
</evidence>
<keyword evidence="7 8" id="KW-0472">Membrane</keyword>
<dbReference type="InterPro" id="IPR044878">
    <property type="entry name" value="UbiA_sf"/>
</dbReference>
<evidence type="ECO:0000256" key="6">
    <source>
        <dbReference type="ARBA" id="ARBA00022989"/>
    </source>
</evidence>
<dbReference type="PIRSF" id="PIRSF005355">
    <property type="entry name" value="UBIAD1"/>
    <property type="match status" value="1"/>
</dbReference>
<name>A0ABW2K7P1_9BACI</name>